<dbReference type="InterPro" id="IPR014746">
    <property type="entry name" value="Gln_synth/guanido_kin_cat_dom"/>
</dbReference>
<dbReference type="SMART" id="SM01230">
    <property type="entry name" value="Gln-synt_C"/>
    <property type="match status" value="1"/>
</dbReference>
<dbReference type="STRING" id="2518989.IMCC3088_1572"/>
<reference evidence="4 5" key="1">
    <citation type="journal article" date="2011" name="J. Bacteriol.">
        <title>Genome sequence of strain IMCC3088, a proteorhodopsin-containing marine bacterium belonging to the OM60/NOR5 clade.</title>
        <authorList>
            <person name="Jang Y."/>
            <person name="Oh H.M."/>
            <person name="Kang I."/>
            <person name="Lee K."/>
            <person name="Yang S.J."/>
            <person name="Cho J.C."/>
        </authorList>
    </citation>
    <scope>NUCLEOTIDE SEQUENCE [LARGE SCALE GENOMIC DNA]</scope>
    <source>
        <strain evidence="4 5">IMCC3088</strain>
    </source>
</reference>
<dbReference type="OrthoDB" id="9789509at2"/>
<dbReference type="InterPro" id="IPR036651">
    <property type="entry name" value="Gln_synt_N_sf"/>
</dbReference>
<dbReference type="AlphaFoldDB" id="F3KYH7"/>
<dbReference type="SUPFAM" id="SSF54368">
    <property type="entry name" value="Glutamine synthetase, N-terminal domain"/>
    <property type="match status" value="1"/>
</dbReference>
<keyword evidence="5" id="KW-1185">Reference proteome</keyword>
<evidence type="ECO:0000256" key="3">
    <source>
        <dbReference type="RuleBase" id="RU000384"/>
    </source>
</evidence>
<dbReference type="Proteomes" id="UP000005615">
    <property type="component" value="Unassembled WGS sequence"/>
</dbReference>
<dbReference type="GO" id="GO:0006542">
    <property type="term" value="P:glutamine biosynthetic process"/>
    <property type="evidence" value="ECO:0007669"/>
    <property type="project" value="InterPro"/>
</dbReference>
<dbReference type="GO" id="GO:0006598">
    <property type="term" value="P:polyamine catabolic process"/>
    <property type="evidence" value="ECO:0007669"/>
    <property type="project" value="TreeGrafter"/>
</dbReference>
<sequence length="446" mass="49808">MTIETEWFLKTYPNITTIEAIMPDCNGIMRGKWVPVQKLDKLFSGDAKLPKSALNLDVWGRDVEELVFESGDEDGLCAAVEGSLQATPWSPGERYGECQLTMLNQDGSPYMGDPRQVLQAIVNKYHAQGWHPVVAGELEFSLVTLNHQRPVHTSKTLPGELPIGGNLYGIDSLLEHEALLDDIRQACQIQSLPFDGVVKESAPSQYEINMRHHSDPLLAARQILQMRRLVKGVASKHGFVATFMPKPFIGESGNGMHIHMSLLDNDDRNLFDNGQEQGSELLQHAIAGMLKHMRDCTLIFAPHINSYRRLEPGVHAPTYPAWGYENRTVALRVPTGATKSRRIEHRVAGAEANPYLVMAAVLAAAWDGLNNKLTAPPPIRGDGYAQTIDPLPVHIHEAVDIFSASSFIAEGLSPELRRHIALTKEQEILEFRRYISTMEYQTYLQY</sequence>
<comment type="similarity">
    <text evidence="2 3">Belongs to the glutamine synthetase family.</text>
</comment>
<dbReference type="EMBL" id="AEIG01000003">
    <property type="protein sequence ID" value="EGG30912.1"/>
    <property type="molecule type" value="Genomic_DNA"/>
</dbReference>
<proteinExistence type="inferred from homology"/>
<dbReference type="Gene3D" id="3.30.590.10">
    <property type="entry name" value="Glutamine synthetase/guanido kinase, catalytic domain"/>
    <property type="match status" value="1"/>
</dbReference>
<protein>
    <submittedName>
        <fullName evidence="4">Glutamine synthetase family protein</fullName>
    </submittedName>
</protein>
<organism evidence="4 5">
    <name type="scientific">Aequoribacter fuscus</name>
    <dbReference type="NCBI Taxonomy" id="2518989"/>
    <lineage>
        <taxon>Bacteria</taxon>
        <taxon>Pseudomonadati</taxon>
        <taxon>Pseudomonadota</taxon>
        <taxon>Gammaproteobacteria</taxon>
        <taxon>Cellvibrionales</taxon>
        <taxon>Halieaceae</taxon>
        <taxon>Aequoribacter</taxon>
    </lineage>
</organism>
<dbReference type="PROSITE" id="PS51987">
    <property type="entry name" value="GS_CATALYTIC"/>
    <property type="match status" value="1"/>
</dbReference>
<evidence type="ECO:0000313" key="5">
    <source>
        <dbReference type="Proteomes" id="UP000005615"/>
    </source>
</evidence>
<evidence type="ECO:0000256" key="1">
    <source>
        <dbReference type="ARBA" id="ARBA00022598"/>
    </source>
</evidence>
<name>F3KYH7_9GAMM</name>
<dbReference type="GO" id="GO:0004356">
    <property type="term" value="F:glutamine synthetase activity"/>
    <property type="evidence" value="ECO:0007669"/>
    <property type="project" value="InterPro"/>
</dbReference>
<accession>F3KYH7</accession>
<dbReference type="eggNOG" id="COG0174">
    <property type="taxonomic scope" value="Bacteria"/>
</dbReference>
<keyword evidence="1" id="KW-0436">Ligase</keyword>
<dbReference type="SUPFAM" id="SSF55931">
    <property type="entry name" value="Glutamine synthetase/guanido kinase"/>
    <property type="match status" value="1"/>
</dbReference>
<evidence type="ECO:0000256" key="2">
    <source>
        <dbReference type="PROSITE-ProRule" id="PRU01331"/>
    </source>
</evidence>
<gene>
    <name evidence="4" type="ORF">IMCC3088_1572</name>
</gene>
<dbReference type="Pfam" id="PF00120">
    <property type="entry name" value="Gln-synt_C"/>
    <property type="match status" value="1"/>
</dbReference>
<dbReference type="RefSeq" id="WP_009574455.1">
    <property type="nucleotide sequence ID" value="NZ_AEIG01000003.1"/>
</dbReference>
<comment type="caution">
    <text evidence="4">The sequence shown here is derived from an EMBL/GenBank/DDBJ whole genome shotgun (WGS) entry which is preliminary data.</text>
</comment>
<evidence type="ECO:0000313" key="4">
    <source>
        <dbReference type="EMBL" id="EGG30912.1"/>
    </source>
</evidence>
<dbReference type="PANTHER" id="PTHR43785">
    <property type="entry name" value="GAMMA-GLUTAMYLPUTRESCINE SYNTHETASE"/>
    <property type="match status" value="1"/>
</dbReference>
<dbReference type="InterPro" id="IPR008146">
    <property type="entry name" value="Gln_synth_cat_dom"/>
</dbReference>
<dbReference type="PANTHER" id="PTHR43785:SF12">
    <property type="entry name" value="TYPE-1 GLUTAMINE SYNTHETASE 2"/>
    <property type="match status" value="1"/>
</dbReference>